<sequence>MDAAALRLAMIGTGHFARRHLEMIGRDSDVAVVAHLGTGGPSGPALAADYGGEVFSDLDTLIATARPDIAIVTVPPHQHGEIEARLIAARIPFLVEKPIATDRQTAETIAAAIEKAGLVVGVGYNLRAMDVLGEVRQALAAHPVRMVIGEYLTRTPGPLWWRRNATSGGQLVEQATHLVDLALHLLGPAVPVAHRANPAPTRHFEDADVASAQAMLVEFGDGTPGVFTTACVLDKTESLSLRFIAEHLLVSIDLTGATLTENGETRRLSLVENAYRIQDRAFLAAVRANDPSILTCSYADALRTHRLLMDATGR</sequence>
<dbReference type="InterPro" id="IPR036291">
    <property type="entry name" value="NAD(P)-bd_dom_sf"/>
</dbReference>
<dbReference type="STRING" id="665118.SAMN02983003_3997"/>
<dbReference type="PANTHER" id="PTHR43249:SF1">
    <property type="entry name" value="D-GLUCOSIDE 3-DEHYDROGENASE"/>
    <property type="match status" value="1"/>
</dbReference>
<keyword evidence="4" id="KW-1185">Reference proteome</keyword>
<dbReference type="RefSeq" id="WP_072346802.1">
    <property type="nucleotide sequence ID" value="NZ_FPKU01000004.1"/>
</dbReference>
<dbReference type="Gene3D" id="3.40.50.720">
    <property type="entry name" value="NAD(P)-binding Rossmann-like Domain"/>
    <property type="match status" value="1"/>
</dbReference>
<feature type="domain" description="Gfo/Idh/MocA-like oxidoreductase N-terminal" evidence="1">
    <location>
        <begin position="7"/>
        <end position="124"/>
    </location>
</feature>
<dbReference type="Proteomes" id="UP000183447">
    <property type="component" value="Unassembled WGS sequence"/>
</dbReference>
<evidence type="ECO:0000313" key="3">
    <source>
        <dbReference type="EMBL" id="SFZ86803.1"/>
    </source>
</evidence>
<dbReference type="OrthoDB" id="9790710at2"/>
<dbReference type="EMBL" id="FPKU01000004">
    <property type="protein sequence ID" value="SFZ86803.1"/>
    <property type="molecule type" value="Genomic_DNA"/>
</dbReference>
<dbReference type="InterPro" id="IPR052515">
    <property type="entry name" value="Gfo/Idh/MocA_Oxidoreductase"/>
</dbReference>
<dbReference type="Gene3D" id="3.30.360.10">
    <property type="entry name" value="Dihydrodipicolinate Reductase, domain 2"/>
    <property type="match status" value="1"/>
</dbReference>
<dbReference type="AlphaFoldDB" id="A0A1K2I3K6"/>
<evidence type="ECO:0000259" key="2">
    <source>
        <dbReference type="Pfam" id="PF22725"/>
    </source>
</evidence>
<dbReference type="SUPFAM" id="SSF55347">
    <property type="entry name" value="Glyceraldehyde-3-phosphate dehydrogenase-like, C-terminal domain"/>
    <property type="match status" value="1"/>
</dbReference>
<gene>
    <name evidence="3" type="ORF">SAMN02983003_3997</name>
</gene>
<proteinExistence type="predicted"/>
<protein>
    <submittedName>
        <fullName evidence="3">Predicted dehydrogenase</fullName>
    </submittedName>
</protein>
<dbReference type="PANTHER" id="PTHR43249">
    <property type="entry name" value="UDP-N-ACETYL-2-AMINO-2-DEOXY-D-GLUCURONATE OXIDASE"/>
    <property type="match status" value="1"/>
</dbReference>
<dbReference type="GO" id="GO:0000166">
    <property type="term" value="F:nucleotide binding"/>
    <property type="evidence" value="ECO:0007669"/>
    <property type="project" value="InterPro"/>
</dbReference>
<feature type="domain" description="GFO/IDH/MocA-like oxidoreductase" evidence="2">
    <location>
        <begin position="144"/>
        <end position="242"/>
    </location>
</feature>
<organism evidence="3 4">
    <name type="scientific">Devosia enhydra</name>
    <dbReference type="NCBI Taxonomy" id="665118"/>
    <lineage>
        <taxon>Bacteria</taxon>
        <taxon>Pseudomonadati</taxon>
        <taxon>Pseudomonadota</taxon>
        <taxon>Alphaproteobacteria</taxon>
        <taxon>Hyphomicrobiales</taxon>
        <taxon>Devosiaceae</taxon>
        <taxon>Devosia</taxon>
    </lineage>
</organism>
<evidence type="ECO:0000313" key="4">
    <source>
        <dbReference type="Proteomes" id="UP000183447"/>
    </source>
</evidence>
<name>A0A1K2I3K6_9HYPH</name>
<reference evidence="3 4" key="1">
    <citation type="submission" date="2016-11" db="EMBL/GenBank/DDBJ databases">
        <authorList>
            <person name="Jaros S."/>
            <person name="Januszkiewicz K."/>
            <person name="Wedrychowicz H."/>
        </authorList>
    </citation>
    <scope>NUCLEOTIDE SEQUENCE [LARGE SCALE GENOMIC DNA]</scope>
    <source>
        <strain evidence="3 4">ATCC 23634</strain>
    </source>
</reference>
<accession>A0A1K2I3K6</accession>
<dbReference type="Pfam" id="PF01408">
    <property type="entry name" value="GFO_IDH_MocA"/>
    <property type="match status" value="1"/>
</dbReference>
<dbReference type="Pfam" id="PF22725">
    <property type="entry name" value="GFO_IDH_MocA_C3"/>
    <property type="match status" value="1"/>
</dbReference>
<dbReference type="InterPro" id="IPR000683">
    <property type="entry name" value="Gfo/Idh/MocA-like_OxRdtase_N"/>
</dbReference>
<dbReference type="InterPro" id="IPR055170">
    <property type="entry name" value="GFO_IDH_MocA-like_dom"/>
</dbReference>
<evidence type="ECO:0000259" key="1">
    <source>
        <dbReference type="Pfam" id="PF01408"/>
    </source>
</evidence>
<dbReference type="SUPFAM" id="SSF51735">
    <property type="entry name" value="NAD(P)-binding Rossmann-fold domains"/>
    <property type="match status" value="1"/>
</dbReference>